<evidence type="ECO:0000256" key="1">
    <source>
        <dbReference type="SAM" id="MobiDB-lite"/>
    </source>
</evidence>
<proteinExistence type="predicted"/>
<dbReference type="EMBL" id="CP144746">
    <property type="protein sequence ID" value="WVZ58330.1"/>
    <property type="molecule type" value="Genomic_DNA"/>
</dbReference>
<reference evidence="2 3" key="1">
    <citation type="submission" date="2024-02" db="EMBL/GenBank/DDBJ databases">
        <title>High-quality chromosome-scale genome assembly of Pensacola bahiagrass (Paspalum notatum Flugge var. saurae).</title>
        <authorList>
            <person name="Vega J.M."/>
            <person name="Podio M."/>
            <person name="Orjuela J."/>
            <person name="Siena L.A."/>
            <person name="Pessino S.C."/>
            <person name="Combes M.C."/>
            <person name="Mariac C."/>
            <person name="Albertini E."/>
            <person name="Pupilli F."/>
            <person name="Ortiz J.P.A."/>
            <person name="Leblanc O."/>
        </authorList>
    </citation>
    <scope>NUCLEOTIDE SEQUENCE [LARGE SCALE GENOMIC DNA]</scope>
    <source>
        <strain evidence="2">R1</strain>
        <tissue evidence="2">Leaf</tissue>
    </source>
</reference>
<sequence>MAKTKSVKGTNFGKLQISDRHGCKEKSQNPRRKAPNHPKKLSHLHKTGTAPEKFRPIGASCDNWIRAPQNVR</sequence>
<dbReference type="Proteomes" id="UP001341281">
    <property type="component" value="Chromosome 02"/>
</dbReference>
<gene>
    <name evidence="2" type="ORF">U9M48_008611</name>
</gene>
<keyword evidence="3" id="KW-1185">Reference proteome</keyword>
<evidence type="ECO:0000313" key="2">
    <source>
        <dbReference type="EMBL" id="WVZ58330.1"/>
    </source>
</evidence>
<name>A0AAQ3WDV8_PASNO</name>
<feature type="compositionally biased region" description="Basic residues" evidence="1">
    <location>
        <begin position="29"/>
        <end position="46"/>
    </location>
</feature>
<organism evidence="2 3">
    <name type="scientific">Paspalum notatum var. saurae</name>
    <dbReference type="NCBI Taxonomy" id="547442"/>
    <lineage>
        <taxon>Eukaryota</taxon>
        <taxon>Viridiplantae</taxon>
        <taxon>Streptophyta</taxon>
        <taxon>Embryophyta</taxon>
        <taxon>Tracheophyta</taxon>
        <taxon>Spermatophyta</taxon>
        <taxon>Magnoliopsida</taxon>
        <taxon>Liliopsida</taxon>
        <taxon>Poales</taxon>
        <taxon>Poaceae</taxon>
        <taxon>PACMAD clade</taxon>
        <taxon>Panicoideae</taxon>
        <taxon>Andropogonodae</taxon>
        <taxon>Paspaleae</taxon>
        <taxon>Paspalinae</taxon>
        <taxon>Paspalum</taxon>
    </lineage>
</organism>
<feature type="region of interest" description="Disordered" evidence="1">
    <location>
        <begin position="1"/>
        <end position="55"/>
    </location>
</feature>
<feature type="compositionally biased region" description="Basic and acidic residues" evidence="1">
    <location>
        <begin position="17"/>
        <end position="28"/>
    </location>
</feature>
<accession>A0AAQ3WDV8</accession>
<evidence type="ECO:0000313" key="3">
    <source>
        <dbReference type="Proteomes" id="UP001341281"/>
    </source>
</evidence>
<dbReference type="AlphaFoldDB" id="A0AAQ3WDV8"/>
<protein>
    <submittedName>
        <fullName evidence="2">Uncharacterized protein</fullName>
    </submittedName>
</protein>